<accession>A0Q085</accession>
<dbReference type="Proteomes" id="UP000008220">
    <property type="component" value="Chromosome"/>
</dbReference>
<organism evidence="3 4">
    <name type="scientific">Clostridium novyi (strain NT)</name>
    <dbReference type="NCBI Taxonomy" id="386415"/>
    <lineage>
        <taxon>Bacteria</taxon>
        <taxon>Bacillati</taxon>
        <taxon>Bacillota</taxon>
        <taxon>Clostridia</taxon>
        <taxon>Eubacteriales</taxon>
        <taxon>Clostridiaceae</taxon>
        <taxon>Clostridium</taxon>
    </lineage>
</organism>
<keyword evidence="2" id="KW-0812">Transmembrane</keyword>
<reference evidence="3 4" key="1">
    <citation type="journal article" date="2006" name="Nat. Biotechnol.">
        <title>The genome and transcriptomes of the anti-tumor agent Clostridium novyi-NT.</title>
        <authorList>
            <person name="Bettegowda C."/>
            <person name="Huang X."/>
            <person name="Lin J."/>
            <person name="Cheong I."/>
            <person name="Kohli M."/>
            <person name="Szabo S.A."/>
            <person name="Zhang X."/>
            <person name="Diaz L.A. Jr."/>
            <person name="Velculescu V.E."/>
            <person name="Parmigiani G."/>
            <person name="Kinzler K.W."/>
            <person name="Vogelstein B."/>
            <person name="Zhou S."/>
        </authorList>
    </citation>
    <scope>NUCLEOTIDE SEQUENCE [LARGE SCALE GENOMIC DNA]</scope>
    <source>
        <strain evidence="3 4">NT</strain>
    </source>
</reference>
<keyword evidence="2" id="KW-0472">Membrane</keyword>
<dbReference type="KEGG" id="cno:NT01CX_1964"/>
<name>A0Q085_CLONN</name>
<feature type="coiled-coil region" evidence="1">
    <location>
        <begin position="108"/>
        <end position="158"/>
    </location>
</feature>
<dbReference type="eggNOG" id="ENOG50327NY">
    <property type="taxonomic scope" value="Bacteria"/>
</dbReference>
<keyword evidence="2" id="KW-1133">Transmembrane helix</keyword>
<dbReference type="STRING" id="386415.NT01CX_1964"/>
<dbReference type="PATRIC" id="fig|386415.7.peg.1066"/>
<evidence type="ECO:0000313" key="3">
    <source>
        <dbReference type="EMBL" id="ABK62169.1"/>
    </source>
</evidence>
<dbReference type="HOGENOM" id="CLU_1666328_0_0_9"/>
<feature type="transmembrane region" description="Helical" evidence="2">
    <location>
        <begin position="21"/>
        <end position="42"/>
    </location>
</feature>
<keyword evidence="4" id="KW-1185">Reference proteome</keyword>
<gene>
    <name evidence="3" type="ordered locus">NT01CX_1964</name>
</gene>
<dbReference type="AlphaFoldDB" id="A0Q085"/>
<sequence>MKEYNFLPMWYRNKIEKKEKIRFMVVLSITIVLLVINIFRIVKYRKDIIAANNKIEKINLQNMHNKKINEKNKINKHFTINTYYDLKEEIKNINSFKYVDINKNKIFLQKEFNSMEEAARTLDSIKNNLKYEIKDIKIEELEDKKNSLKVEFKAGKNE</sequence>
<evidence type="ECO:0000313" key="4">
    <source>
        <dbReference type="Proteomes" id="UP000008220"/>
    </source>
</evidence>
<evidence type="ECO:0000256" key="2">
    <source>
        <dbReference type="SAM" id="Phobius"/>
    </source>
</evidence>
<keyword evidence="1" id="KW-0175">Coiled coil</keyword>
<dbReference type="RefSeq" id="WP_011722041.1">
    <property type="nucleotide sequence ID" value="NC_008593.1"/>
</dbReference>
<protein>
    <submittedName>
        <fullName evidence="3">Uncharacterized protein</fullName>
    </submittedName>
</protein>
<evidence type="ECO:0000256" key="1">
    <source>
        <dbReference type="SAM" id="Coils"/>
    </source>
</evidence>
<proteinExistence type="predicted"/>
<dbReference type="EMBL" id="CP000382">
    <property type="protein sequence ID" value="ABK62169.1"/>
    <property type="molecule type" value="Genomic_DNA"/>
</dbReference>